<name>A0A1F6AWC4_9BACT</name>
<gene>
    <name evidence="2" type="ORF">A2973_04250</name>
</gene>
<feature type="region of interest" description="Disordered" evidence="1">
    <location>
        <begin position="40"/>
        <end position="60"/>
    </location>
</feature>
<dbReference type="Proteomes" id="UP000176409">
    <property type="component" value="Unassembled WGS sequence"/>
</dbReference>
<feature type="compositionally biased region" description="Basic and acidic residues" evidence="1">
    <location>
        <begin position="43"/>
        <end position="59"/>
    </location>
</feature>
<evidence type="ECO:0000313" key="2">
    <source>
        <dbReference type="EMBL" id="OGG28991.1"/>
    </source>
</evidence>
<organism evidence="2 3">
    <name type="scientific">Candidatus Gottesmanbacteria bacterium RIFCSPLOWO2_01_FULL_49_10</name>
    <dbReference type="NCBI Taxonomy" id="1798396"/>
    <lineage>
        <taxon>Bacteria</taxon>
        <taxon>Candidatus Gottesmaniibacteriota</taxon>
    </lineage>
</organism>
<protein>
    <submittedName>
        <fullName evidence="2">Uncharacterized protein</fullName>
    </submittedName>
</protein>
<evidence type="ECO:0000313" key="3">
    <source>
        <dbReference type="Proteomes" id="UP000176409"/>
    </source>
</evidence>
<comment type="caution">
    <text evidence="2">The sequence shown here is derived from an EMBL/GenBank/DDBJ whole genome shotgun (WGS) entry which is preliminary data.</text>
</comment>
<accession>A0A1F6AWC4</accession>
<evidence type="ECO:0000256" key="1">
    <source>
        <dbReference type="SAM" id="MobiDB-lite"/>
    </source>
</evidence>
<sequence length="95" mass="10692">MTDTVQAQPVPVEGKWWPYCNQTISGGCLAENLDQWSQLGAENADKRREEGRASDDPEVIRQAQEEAAVILQDANRLKAESDAVVLCDHCPRRRR</sequence>
<dbReference type="AlphaFoldDB" id="A0A1F6AWC4"/>
<reference evidence="2 3" key="1">
    <citation type="journal article" date="2016" name="Nat. Commun.">
        <title>Thousands of microbial genomes shed light on interconnected biogeochemical processes in an aquifer system.</title>
        <authorList>
            <person name="Anantharaman K."/>
            <person name="Brown C.T."/>
            <person name="Hug L.A."/>
            <person name="Sharon I."/>
            <person name="Castelle C.J."/>
            <person name="Probst A.J."/>
            <person name="Thomas B.C."/>
            <person name="Singh A."/>
            <person name="Wilkins M.J."/>
            <person name="Karaoz U."/>
            <person name="Brodie E.L."/>
            <person name="Williams K.H."/>
            <person name="Hubbard S.S."/>
            <person name="Banfield J.F."/>
        </authorList>
    </citation>
    <scope>NUCLEOTIDE SEQUENCE [LARGE SCALE GENOMIC DNA]</scope>
</reference>
<proteinExistence type="predicted"/>
<dbReference type="EMBL" id="MFJZ01000062">
    <property type="protein sequence ID" value="OGG28991.1"/>
    <property type="molecule type" value="Genomic_DNA"/>
</dbReference>